<keyword evidence="2" id="KW-1185">Reference proteome</keyword>
<dbReference type="EMBL" id="QGKV02000297">
    <property type="protein sequence ID" value="KAF3606682.1"/>
    <property type="molecule type" value="Genomic_DNA"/>
</dbReference>
<evidence type="ECO:0000313" key="1">
    <source>
        <dbReference type="EMBL" id="KAF3606682.1"/>
    </source>
</evidence>
<sequence>MDQEQHLMDLLDHDRFPDPGSCGTIDKRSIDVGGSITVASLGSISWEIHKREDSWLLHEKIGILRMLLLLHHNMLYD</sequence>
<organism evidence="1 2">
    <name type="scientific">Brassica cretica</name>
    <name type="common">Mustard</name>
    <dbReference type="NCBI Taxonomy" id="69181"/>
    <lineage>
        <taxon>Eukaryota</taxon>
        <taxon>Viridiplantae</taxon>
        <taxon>Streptophyta</taxon>
        <taxon>Embryophyta</taxon>
        <taxon>Tracheophyta</taxon>
        <taxon>Spermatophyta</taxon>
        <taxon>Magnoliopsida</taxon>
        <taxon>eudicotyledons</taxon>
        <taxon>Gunneridae</taxon>
        <taxon>Pentapetalae</taxon>
        <taxon>rosids</taxon>
        <taxon>malvids</taxon>
        <taxon>Brassicales</taxon>
        <taxon>Brassicaceae</taxon>
        <taxon>Brassiceae</taxon>
        <taxon>Brassica</taxon>
    </lineage>
</organism>
<comment type="caution">
    <text evidence="1">The sequence shown here is derived from an EMBL/GenBank/DDBJ whole genome shotgun (WGS) entry which is preliminary data.</text>
</comment>
<gene>
    <name evidence="1" type="ORF">DY000_02049637</name>
</gene>
<dbReference type="Proteomes" id="UP000266723">
    <property type="component" value="Unassembled WGS sequence"/>
</dbReference>
<proteinExistence type="predicted"/>
<evidence type="ECO:0000313" key="2">
    <source>
        <dbReference type="Proteomes" id="UP000266723"/>
    </source>
</evidence>
<protein>
    <submittedName>
        <fullName evidence="1">Uncharacterized protein</fullName>
    </submittedName>
</protein>
<reference evidence="1 2" key="1">
    <citation type="journal article" date="2020" name="BMC Genomics">
        <title>Intraspecific diversification of the crop wild relative Brassica cretica Lam. using demographic model selection.</title>
        <authorList>
            <person name="Kioukis A."/>
            <person name="Michalopoulou V.A."/>
            <person name="Briers L."/>
            <person name="Pirintsos S."/>
            <person name="Studholme D.J."/>
            <person name="Pavlidis P."/>
            <person name="Sarris P.F."/>
        </authorList>
    </citation>
    <scope>NUCLEOTIDE SEQUENCE [LARGE SCALE GENOMIC DNA]</scope>
    <source>
        <strain evidence="2">cv. PFS-1207/04</strain>
    </source>
</reference>
<name>A0ABQ7ESX8_BRACR</name>
<accession>A0ABQ7ESX8</accession>